<gene>
    <name evidence="2" type="ORF">B2M26_14305</name>
</gene>
<dbReference type="NCBIfam" id="TIGR02893">
    <property type="entry name" value="spore_yabQ"/>
    <property type="match status" value="1"/>
</dbReference>
<keyword evidence="1" id="KW-1133">Transmembrane helix</keyword>
<dbReference type="InterPro" id="IPR019074">
    <property type="entry name" value="YabQ"/>
</dbReference>
<keyword evidence="1" id="KW-0812">Transmembrane</keyword>
<dbReference type="Proteomes" id="UP000190229">
    <property type="component" value="Unassembled WGS sequence"/>
</dbReference>
<evidence type="ECO:0000256" key="1">
    <source>
        <dbReference type="SAM" id="Phobius"/>
    </source>
</evidence>
<sequence length="211" mass="24088">MDITVQYATATLMTMTGALLGVIHDVYRTAQREWRFLRRFSALFDLSFWLFGIIFVFTLLLGVNHGEVRIVIFALLLVGYALYHFIARPLVIASTAFILRLIYRAILWIGQAIYATIIRPILTVLRGVRLLARSIDRGLGAVEPLVLWPVVTSARGLKHFGTRLALFGLKKMRPSIVTVKEKWDAVQKRITKWIHPLKDEGNQDAPEDQEE</sequence>
<evidence type="ECO:0008006" key="4">
    <source>
        <dbReference type="Google" id="ProtNLM"/>
    </source>
</evidence>
<feature type="transmembrane region" description="Helical" evidence="1">
    <location>
        <begin position="39"/>
        <end position="62"/>
    </location>
</feature>
<evidence type="ECO:0000313" key="3">
    <source>
        <dbReference type="Proteomes" id="UP000190229"/>
    </source>
</evidence>
<reference evidence="2 3" key="1">
    <citation type="submission" date="2017-02" db="EMBL/GenBank/DDBJ databases">
        <title>Draft genome of Acidibacillus ferrooxidans Huett2.</title>
        <authorList>
            <person name="Schopf S."/>
        </authorList>
    </citation>
    <scope>NUCLEOTIDE SEQUENCE [LARGE SCALE GENOMIC DNA]</scope>
    <source>
        <strain evidence="2 3">Huett2</strain>
    </source>
</reference>
<feature type="transmembrane region" description="Helical" evidence="1">
    <location>
        <begin position="98"/>
        <end position="117"/>
    </location>
</feature>
<proteinExistence type="predicted"/>
<dbReference type="EMBL" id="MWPS01000046">
    <property type="protein sequence ID" value="OPG15001.1"/>
    <property type="molecule type" value="Genomic_DNA"/>
</dbReference>
<accession>A0A1V4EQ21</accession>
<dbReference type="AlphaFoldDB" id="A0A1V4EQ21"/>
<evidence type="ECO:0000313" key="2">
    <source>
        <dbReference type="EMBL" id="OPG15001.1"/>
    </source>
</evidence>
<organism evidence="2 3">
    <name type="scientific">Ferroacidibacillus organovorans</name>
    <dbReference type="NCBI Taxonomy" id="1765683"/>
    <lineage>
        <taxon>Bacteria</taxon>
        <taxon>Bacillati</taxon>
        <taxon>Bacillota</taxon>
        <taxon>Bacilli</taxon>
        <taxon>Bacillales</taxon>
        <taxon>Alicyclobacillaceae</taxon>
        <taxon>Ferroacidibacillus</taxon>
    </lineage>
</organism>
<dbReference type="Pfam" id="PF09578">
    <property type="entry name" value="Spore_YabQ"/>
    <property type="match status" value="1"/>
</dbReference>
<keyword evidence="1" id="KW-0472">Membrane</keyword>
<protein>
    <recommendedName>
        <fullName evidence="4">Spore cortex biosynthesis protein YabQ</fullName>
    </recommendedName>
</protein>
<dbReference type="RefSeq" id="WP_079291787.1">
    <property type="nucleotide sequence ID" value="NZ_MWPS01000046.1"/>
</dbReference>
<keyword evidence="3" id="KW-1185">Reference proteome</keyword>
<name>A0A1V4EQ21_9BACL</name>
<comment type="caution">
    <text evidence="2">The sequence shown here is derived from an EMBL/GenBank/DDBJ whole genome shotgun (WGS) entry which is preliminary data.</text>
</comment>
<feature type="transmembrane region" description="Helical" evidence="1">
    <location>
        <begin position="6"/>
        <end position="27"/>
    </location>
</feature>
<feature type="transmembrane region" description="Helical" evidence="1">
    <location>
        <begin position="68"/>
        <end position="86"/>
    </location>
</feature>